<dbReference type="Proteomes" id="UP001052739">
    <property type="component" value="Unassembled WGS sequence"/>
</dbReference>
<evidence type="ECO:0000256" key="1">
    <source>
        <dbReference type="SAM" id="MobiDB-lite"/>
    </source>
</evidence>
<accession>A0ABQ3PMR1</accession>
<dbReference type="Gene3D" id="3.30.870.10">
    <property type="entry name" value="Endonuclease Chain A"/>
    <property type="match status" value="1"/>
</dbReference>
<gene>
    <name evidence="2" type="ORF">Shyd_76750</name>
</gene>
<keyword evidence="3" id="KW-1185">Reference proteome</keyword>
<feature type="region of interest" description="Disordered" evidence="1">
    <location>
        <begin position="556"/>
        <end position="578"/>
    </location>
</feature>
<dbReference type="RefSeq" id="WP_190222187.1">
    <property type="nucleotide sequence ID" value="NZ_BNBS01000010.1"/>
</dbReference>
<reference evidence="2" key="1">
    <citation type="submission" date="2024-05" db="EMBL/GenBank/DDBJ databases">
        <title>Whole genome shotgun sequence of Streptomyces hydrogenans NBRC 13475.</title>
        <authorList>
            <person name="Komaki H."/>
            <person name="Tamura T."/>
        </authorList>
    </citation>
    <scope>NUCLEOTIDE SEQUENCE</scope>
    <source>
        <strain evidence="2">NBRC 13475</strain>
    </source>
</reference>
<dbReference type="EMBL" id="BNDW01000102">
    <property type="protein sequence ID" value="GHI26304.1"/>
    <property type="molecule type" value="Genomic_DNA"/>
</dbReference>
<protein>
    <recommendedName>
        <fullName evidence="4">PLD phosphodiesterase domain-containing protein</fullName>
    </recommendedName>
</protein>
<proteinExistence type="predicted"/>
<feature type="compositionally biased region" description="Acidic residues" evidence="1">
    <location>
        <begin position="556"/>
        <end position="572"/>
    </location>
</feature>
<evidence type="ECO:0008006" key="4">
    <source>
        <dbReference type="Google" id="ProtNLM"/>
    </source>
</evidence>
<feature type="region of interest" description="Disordered" evidence="1">
    <location>
        <begin position="835"/>
        <end position="858"/>
    </location>
</feature>
<dbReference type="SUPFAM" id="SSF56024">
    <property type="entry name" value="Phospholipase D/nuclease"/>
    <property type="match status" value="1"/>
</dbReference>
<name>A0ABQ3PMR1_9ACTN</name>
<evidence type="ECO:0000313" key="3">
    <source>
        <dbReference type="Proteomes" id="UP001052739"/>
    </source>
</evidence>
<organism evidence="2 3">
    <name type="scientific">Streptomyces hydrogenans</name>
    <dbReference type="NCBI Taxonomy" id="1873719"/>
    <lineage>
        <taxon>Bacteria</taxon>
        <taxon>Bacillati</taxon>
        <taxon>Actinomycetota</taxon>
        <taxon>Actinomycetes</taxon>
        <taxon>Kitasatosporales</taxon>
        <taxon>Streptomycetaceae</taxon>
        <taxon>Streptomyces</taxon>
    </lineage>
</organism>
<evidence type="ECO:0000313" key="2">
    <source>
        <dbReference type="EMBL" id="GHI26304.1"/>
    </source>
</evidence>
<sequence length="879" mass="93160">MTTAVHTGYASPVSLLGDWENDGKGPLREFLVLGYTTDLPFLEAVAVPRARALGARVAILGDAGHALHEAVDVRLAGRGYLHGVASCHGAFHPKLALLLGDDACRVAIGSGNPTPSGWGANDELWTVVATDDGASHPLLADLADWLDSLPDAVAMTPWWADHLRHLAELLTVLHCEAPPTDTEGPEVELAHNLWTPLIDRLPERPVDELRLYAPFVDPSGELLRLLRERMSPADITLGIQRRWSRYDSDGVRRAFEGHPAARVRELAETRTRHGKLVEWRVGDTWHALTGSPNLTRAALARAVGDATGTTAEGPARNCELAVIAHDTAPLLPDVGPVRPVRELTGSTVTPQDATERPPALVLLGVREHGLLLEAVLGRRPAGQEVTVEISTDGGAPGSWHPIGPIPADRDTGTFPWTGAPGAAVRARCLLADGTYVESAAAFLYDPEGCAPRGAAGTVPRLSGDHTADELFRDPAAARRFEQDVTRLRELVVTDAAARAAGPGGAAHATVADCLRALGPALTELAFGPLASDLPRLPQAPAARGWRISEYLAADAEDETPEAGQDPEAEEDASALPDSAREQARAWIAGLARRLAAEAGDDTAARARPWSVPTTLLVTALHLQLLAAGAWDENDYGWRPVTADLLHALDAADDDVPDEQRQRLDAVTAVCVSLLGLHGDLEGPDADPLAAAAWSLARTAVARAEPEHAADLCLPPGRRGAPVATEADVEALAKRARDVPDPVAEAHRALEAAHVGATYENGVWELAGEFSNPQAACAKAVTLLAALRPGPVLARAHARGTGVPCFMAWSRPLLIRQRGRQWTAFRITAPATPLATFQSAAPRPTAQGDEARRGLGPLLDEAGLDPVSVFLHLQQSPAAR</sequence>
<comment type="caution">
    <text evidence="2">The sequence shown here is derived from an EMBL/GenBank/DDBJ whole genome shotgun (WGS) entry which is preliminary data.</text>
</comment>